<evidence type="ECO:0000256" key="3">
    <source>
        <dbReference type="ARBA" id="ARBA00004763"/>
    </source>
</evidence>
<comment type="similarity">
    <text evidence="5">In the C-terminal section; belongs to the DHPS family.</text>
</comment>
<evidence type="ECO:0000256" key="1">
    <source>
        <dbReference type="ARBA" id="ARBA00000012"/>
    </source>
</evidence>
<dbReference type="Gene3D" id="3.20.20.20">
    <property type="entry name" value="Dihydropteroate synthase-like"/>
    <property type="match status" value="1"/>
</dbReference>
<evidence type="ECO:0000256" key="6">
    <source>
        <dbReference type="ARBA" id="ARBA00022679"/>
    </source>
</evidence>
<dbReference type="PROSITE" id="PS50972">
    <property type="entry name" value="PTERIN_BINDING"/>
    <property type="match status" value="1"/>
</dbReference>
<comment type="cofactor">
    <cofactor evidence="2">
        <name>Mg(2+)</name>
        <dbReference type="ChEBI" id="CHEBI:18420"/>
    </cofactor>
</comment>
<keyword evidence="10" id="KW-0067">ATP-binding</keyword>
<dbReference type="SUPFAM" id="SSF55083">
    <property type="entry name" value="6-hydroxymethyl-7,8-dihydropterin pyrophosphokinase, HPPK"/>
    <property type="match status" value="1"/>
</dbReference>
<keyword evidence="11" id="KW-0460">Magnesium</keyword>
<dbReference type="InterPro" id="IPR006390">
    <property type="entry name" value="DHP_synth_dom"/>
</dbReference>
<keyword evidence="6" id="KW-0808">Transferase</keyword>
<comment type="catalytic activity">
    <reaction evidence="1">
        <text>(7,8-dihydropterin-6-yl)methyl diphosphate + 4-aminobenzoate = 7,8-dihydropteroate + diphosphate</text>
        <dbReference type="Rhea" id="RHEA:19949"/>
        <dbReference type="ChEBI" id="CHEBI:17836"/>
        <dbReference type="ChEBI" id="CHEBI:17839"/>
        <dbReference type="ChEBI" id="CHEBI:33019"/>
        <dbReference type="ChEBI" id="CHEBI:72950"/>
        <dbReference type="EC" id="2.5.1.15"/>
    </reaction>
</comment>
<dbReference type="Proteomes" id="UP000254720">
    <property type="component" value="Unassembled WGS sequence"/>
</dbReference>
<protein>
    <submittedName>
        <fullName evidence="15">2-amino-4-hydroxy-6-hydroxymethyldihydropteridine diphosphokinase/dihydropteroate synthase</fullName>
    </submittedName>
</protein>
<evidence type="ECO:0000256" key="5">
    <source>
        <dbReference type="ARBA" id="ARBA00009951"/>
    </source>
</evidence>
<keyword evidence="7" id="KW-0479">Metal-binding</keyword>
<dbReference type="GO" id="GO:0004156">
    <property type="term" value="F:dihydropteroate synthase activity"/>
    <property type="evidence" value="ECO:0007669"/>
    <property type="project" value="UniProtKB-EC"/>
</dbReference>
<keyword evidence="16" id="KW-1185">Reference proteome</keyword>
<name>A0A370GDP7_9COXI</name>
<dbReference type="GO" id="GO:0046654">
    <property type="term" value="P:tetrahydrofolate biosynthetic process"/>
    <property type="evidence" value="ECO:0007669"/>
    <property type="project" value="UniProtKB-UniPathway"/>
</dbReference>
<dbReference type="PROSITE" id="PS00793">
    <property type="entry name" value="DHPS_2"/>
    <property type="match status" value="1"/>
</dbReference>
<dbReference type="PROSITE" id="PS00792">
    <property type="entry name" value="DHPS_1"/>
    <property type="match status" value="1"/>
</dbReference>
<keyword evidence="12" id="KW-0289">Folate biosynthesis</keyword>
<dbReference type="PANTHER" id="PTHR20941">
    <property type="entry name" value="FOLATE SYNTHESIS PROTEINS"/>
    <property type="match status" value="1"/>
</dbReference>
<organism evidence="15 16">
    <name type="scientific">Aquicella lusitana</name>
    <dbReference type="NCBI Taxonomy" id="254246"/>
    <lineage>
        <taxon>Bacteria</taxon>
        <taxon>Pseudomonadati</taxon>
        <taxon>Pseudomonadota</taxon>
        <taxon>Gammaproteobacteria</taxon>
        <taxon>Legionellales</taxon>
        <taxon>Coxiellaceae</taxon>
        <taxon>Aquicella</taxon>
    </lineage>
</organism>
<dbReference type="PANTHER" id="PTHR20941:SF1">
    <property type="entry name" value="FOLIC ACID SYNTHESIS PROTEIN FOL1"/>
    <property type="match status" value="1"/>
</dbReference>
<dbReference type="OrthoDB" id="9811744at2"/>
<evidence type="ECO:0000313" key="16">
    <source>
        <dbReference type="Proteomes" id="UP000254720"/>
    </source>
</evidence>
<accession>A0A370GDP7</accession>
<dbReference type="GO" id="GO:0005829">
    <property type="term" value="C:cytosol"/>
    <property type="evidence" value="ECO:0007669"/>
    <property type="project" value="TreeGrafter"/>
</dbReference>
<dbReference type="GO" id="GO:0046872">
    <property type="term" value="F:metal ion binding"/>
    <property type="evidence" value="ECO:0007669"/>
    <property type="project" value="UniProtKB-KW"/>
</dbReference>
<dbReference type="CDD" id="cd00739">
    <property type="entry name" value="DHPS"/>
    <property type="match status" value="1"/>
</dbReference>
<dbReference type="InterPro" id="IPR045031">
    <property type="entry name" value="DHP_synth-like"/>
</dbReference>
<dbReference type="Pfam" id="PF01288">
    <property type="entry name" value="HPPK"/>
    <property type="match status" value="1"/>
</dbReference>
<reference evidence="15 16" key="1">
    <citation type="submission" date="2018-07" db="EMBL/GenBank/DDBJ databases">
        <title>Genomic Encyclopedia of Type Strains, Phase IV (KMG-IV): sequencing the most valuable type-strain genomes for metagenomic binning, comparative biology and taxonomic classification.</title>
        <authorList>
            <person name="Goeker M."/>
        </authorList>
    </citation>
    <scope>NUCLEOTIDE SEQUENCE [LARGE SCALE GENOMIC DNA]</scope>
    <source>
        <strain evidence="15 16">DSM 16500</strain>
    </source>
</reference>
<proteinExistence type="inferred from homology"/>
<dbReference type="NCBIfam" id="TIGR01496">
    <property type="entry name" value="DHPS"/>
    <property type="match status" value="1"/>
</dbReference>
<sequence length="444" mass="49806">MVILGLGSNVGDRMANLRKALIAIRQIPGMIVEQVSPVYLSDALLPENAPPEWDMPHLNLALRCHTTLEPLDLLDQLKKIEWSIGRKPEVRHWGPRILDVDILAWNSDIIKSERLTVPHESLQERPFALWPLADVAPDWRFPLNGPYHDKTAAEIGEQWGSRFTGNAPLRARQIYQRIDTPQLMGVVNVTPDSFSDGGAFLEAEKALQQALYLVYSGAEIIDIGAESTAPSAKPLTADIEWQRLEPVLAAIQAAKDKFMILPKISIDTRHSEVAAKALKQGVDWINDVTGLEDEAMRELVCTSKADCVVMHHMSIPASRQHVLPRHQDPVRLVYEWGAKQIDVLEKAGISRERIIFDPGIGFGKVAEHSLQLIRHTDVFKQLGTRVLIGHSRKSFLSLFTPHTFAERDIETLSIALYLAKQPVDYLRVHNVEMCARGFRVQAAL</sequence>
<evidence type="ECO:0000256" key="10">
    <source>
        <dbReference type="ARBA" id="ARBA00022840"/>
    </source>
</evidence>
<evidence type="ECO:0000256" key="8">
    <source>
        <dbReference type="ARBA" id="ARBA00022741"/>
    </source>
</evidence>
<dbReference type="SUPFAM" id="SSF51717">
    <property type="entry name" value="Dihydropteroate synthetase-like"/>
    <property type="match status" value="1"/>
</dbReference>
<dbReference type="InterPro" id="IPR000489">
    <property type="entry name" value="Pterin-binding_dom"/>
</dbReference>
<evidence type="ECO:0000256" key="12">
    <source>
        <dbReference type="ARBA" id="ARBA00022909"/>
    </source>
</evidence>
<dbReference type="NCBIfam" id="TIGR01498">
    <property type="entry name" value="folK"/>
    <property type="match status" value="1"/>
</dbReference>
<feature type="domain" description="Pterin-binding" evidence="14">
    <location>
        <begin position="181"/>
        <end position="439"/>
    </location>
</feature>
<comment type="pathway">
    <text evidence="3">Cofactor biosynthesis; tetrahydrofolate biosynthesis; 7,8-dihydrofolate from 2-amino-4-hydroxy-6-hydroxymethyl-7,8-dihydropteridine diphosphate and 4-aminobenzoate: step 1/2.</text>
</comment>
<dbReference type="EMBL" id="QQAX01000020">
    <property type="protein sequence ID" value="RDI41346.1"/>
    <property type="molecule type" value="Genomic_DNA"/>
</dbReference>
<dbReference type="InterPro" id="IPR000550">
    <property type="entry name" value="Hppk"/>
</dbReference>
<keyword evidence="9 15" id="KW-0418">Kinase</keyword>
<dbReference type="Pfam" id="PF00809">
    <property type="entry name" value="Pterin_bind"/>
    <property type="match status" value="1"/>
</dbReference>
<evidence type="ECO:0000256" key="4">
    <source>
        <dbReference type="ARBA" id="ARBA00005051"/>
    </source>
</evidence>
<dbReference type="GO" id="GO:0003848">
    <property type="term" value="F:2-amino-4-hydroxy-6-hydroxymethyldihydropteridine diphosphokinase activity"/>
    <property type="evidence" value="ECO:0007669"/>
    <property type="project" value="InterPro"/>
</dbReference>
<keyword evidence="8" id="KW-0547">Nucleotide-binding</keyword>
<evidence type="ECO:0000259" key="14">
    <source>
        <dbReference type="PROSITE" id="PS50972"/>
    </source>
</evidence>
<evidence type="ECO:0000256" key="11">
    <source>
        <dbReference type="ARBA" id="ARBA00022842"/>
    </source>
</evidence>
<dbReference type="CDD" id="cd00483">
    <property type="entry name" value="HPPK"/>
    <property type="match status" value="1"/>
</dbReference>
<dbReference type="InterPro" id="IPR011005">
    <property type="entry name" value="Dihydropteroate_synth-like_sf"/>
</dbReference>
<comment type="pathway">
    <text evidence="4">Cofactor biosynthesis; tetrahydrofolate biosynthesis; 2-amino-4-hydroxy-6-hydroxymethyl-7,8-dihydropteridine diphosphate from 7,8-dihydroneopterin triphosphate: step 4/4.</text>
</comment>
<dbReference type="PROSITE" id="PS00794">
    <property type="entry name" value="HPPK"/>
    <property type="match status" value="1"/>
</dbReference>
<evidence type="ECO:0000256" key="2">
    <source>
        <dbReference type="ARBA" id="ARBA00001946"/>
    </source>
</evidence>
<keyword evidence="13" id="KW-0511">Multifunctional enzyme</keyword>
<evidence type="ECO:0000256" key="13">
    <source>
        <dbReference type="ARBA" id="ARBA00023268"/>
    </source>
</evidence>
<dbReference type="UniPathway" id="UPA00077">
    <property type="reaction ID" value="UER00155"/>
</dbReference>
<evidence type="ECO:0000313" key="15">
    <source>
        <dbReference type="EMBL" id="RDI41346.1"/>
    </source>
</evidence>
<dbReference type="InterPro" id="IPR035907">
    <property type="entry name" value="Hppk_sf"/>
</dbReference>
<dbReference type="AlphaFoldDB" id="A0A370GDP7"/>
<gene>
    <name evidence="15" type="ORF">C8D86_12046</name>
</gene>
<evidence type="ECO:0000256" key="9">
    <source>
        <dbReference type="ARBA" id="ARBA00022777"/>
    </source>
</evidence>
<dbReference type="GO" id="GO:0016301">
    <property type="term" value="F:kinase activity"/>
    <property type="evidence" value="ECO:0007669"/>
    <property type="project" value="UniProtKB-KW"/>
</dbReference>
<dbReference type="GO" id="GO:0005524">
    <property type="term" value="F:ATP binding"/>
    <property type="evidence" value="ECO:0007669"/>
    <property type="project" value="UniProtKB-KW"/>
</dbReference>
<dbReference type="Gene3D" id="3.30.70.560">
    <property type="entry name" value="7,8-Dihydro-6-hydroxymethylpterin-pyrophosphokinase HPPK"/>
    <property type="match status" value="1"/>
</dbReference>
<evidence type="ECO:0000256" key="7">
    <source>
        <dbReference type="ARBA" id="ARBA00022723"/>
    </source>
</evidence>
<dbReference type="GO" id="GO:0046656">
    <property type="term" value="P:folic acid biosynthetic process"/>
    <property type="evidence" value="ECO:0007669"/>
    <property type="project" value="UniProtKB-KW"/>
</dbReference>
<comment type="caution">
    <text evidence="15">The sequence shown here is derived from an EMBL/GenBank/DDBJ whole genome shotgun (WGS) entry which is preliminary data.</text>
</comment>
<dbReference type="RefSeq" id="WP_114834977.1">
    <property type="nucleotide sequence ID" value="NZ_LR699114.1"/>
</dbReference>